<dbReference type="Pfam" id="PF01266">
    <property type="entry name" value="DAO"/>
    <property type="match status" value="1"/>
</dbReference>
<evidence type="ECO:0000256" key="6">
    <source>
        <dbReference type="PIRSR" id="PIRSR000189-1"/>
    </source>
</evidence>
<comment type="similarity">
    <text evidence="2">Belongs to the DAMOX/DASOX family.</text>
</comment>
<sequence>MQQAVVVVGAGVIGLSVACKLQETGKYSVAIVAENVPCANTPQSRLSTKWASPWAGAHWRAWASNQDTDLQEMEMRTYREMLRRADDAPESGISVAQGVELYEESPAEPLWYASMVENAREIPLADLPEGIEYGLEYTTLLINVPKYLLYLKSLFVSKGGRIYEQSIEHILDAVRYAPAAGPASALPIVVNCTGLGSRALGGVNDKKLYPIRGQTLLVNAAEAKRTVTRIGSQKFSYVIPRGDGTVVIGGSVDKHKWSCEPSNALSRQIISRALELEPALLPVQSSETLGSRLEMLAEQIVSVGVGLRPMREGGVRLEIEKMRKEGAGLVSVIHCYGHGGFGFQSSLAFADKALELANAL</sequence>
<dbReference type="EMBL" id="JANBUW010000197">
    <property type="protein sequence ID" value="KAJ2848220.1"/>
    <property type="molecule type" value="Genomic_DNA"/>
</dbReference>
<dbReference type="Proteomes" id="UP001139887">
    <property type="component" value="Unassembled WGS sequence"/>
</dbReference>
<dbReference type="SUPFAM" id="SSF51971">
    <property type="entry name" value="Nucleotide-binding domain"/>
    <property type="match status" value="1"/>
</dbReference>
<accession>A0A9W8LYJ8</accession>
<keyword evidence="3" id="KW-0285">Flavoprotein</keyword>
<dbReference type="PANTHER" id="PTHR11530">
    <property type="entry name" value="D-AMINO ACID OXIDASE"/>
    <property type="match status" value="1"/>
</dbReference>
<keyword evidence="4 6" id="KW-0274">FAD</keyword>
<dbReference type="GO" id="GO:0019478">
    <property type="term" value="P:D-amino acid catabolic process"/>
    <property type="evidence" value="ECO:0007669"/>
    <property type="project" value="TreeGrafter"/>
</dbReference>
<evidence type="ECO:0000313" key="8">
    <source>
        <dbReference type="EMBL" id="KAJ2848220.1"/>
    </source>
</evidence>
<comment type="caution">
    <text evidence="8">The sequence shown here is derived from an EMBL/GenBank/DDBJ whole genome shotgun (WGS) entry which is preliminary data.</text>
</comment>
<dbReference type="PIRSF" id="PIRSF000189">
    <property type="entry name" value="D-aa_oxidase"/>
    <property type="match status" value="1"/>
</dbReference>
<dbReference type="OrthoDB" id="2015447at2759"/>
<dbReference type="SUPFAM" id="SSF54373">
    <property type="entry name" value="FAD-linked reductases, C-terminal domain"/>
    <property type="match status" value="1"/>
</dbReference>
<comment type="cofactor">
    <cofactor evidence="1 6">
        <name>FAD</name>
        <dbReference type="ChEBI" id="CHEBI:57692"/>
    </cofactor>
</comment>
<gene>
    <name evidence="8" type="ORF">IWW36_003435</name>
</gene>
<dbReference type="Gene3D" id="3.40.50.720">
    <property type="entry name" value="NAD(P)-binding Rossmann-like Domain"/>
    <property type="match status" value="1"/>
</dbReference>
<evidence type="ECO:0000256" key="1">
    <source>
        <dbReference type="ARBA" id="ARBA00001974"/>
    </source>
</evidence>
<dbReference type="GO" id="GO:0003884">
    <property type="term" value="F:D-amino-acid oxidase activity"/>
    <property type="evidence" value="ECO:0007669"/>
    <property type="project" value="InterPro"/>
</dbReference>
<evidence type="ECO:0000256" key="4">
    <source>
        <dbReference type="ARBA" id="ARBA00022827"/>
    </source>
</evidence>
<evidence type="ECO:0000256" key="2">
    <source>
        <dbReference type="ARBA" id="ARBA00006730"/>
    </source>
</evidence>
<feature type="domain" description="FAD dependent oxidoreductase" evidence="7">
    <location>
        <begin position="5"/>
        <end position="351"/>
    </location>
</feature>
<dbReference type="Gene3D" id="3.30.9.10">
    <property type="entry name" value="D-Amino Acid Oxidase, subunit A, domain 2"/>
    <property type="match status" value="1"/>
</dbReference>
<feature type="binding site" evidence="6">
    <location>
        <position position="193"/>
    </location>
    <ligand>
        <name>FAD</name>
        <dbReference type="ChEBI" id="CHEBI:57692"/>
    </ligand>
</feature>
<dbReference type="GO" id="GO:0005737">
    <property type="term" value="C:cytoplasm"/>
    <property type="evidence" value="ECO:0007669"/>
    <property type="project" value="TreeGrafter"/>
</dbReference>
<protein>
    <recommendedName>
        <fullName evidence="7">FAD dependent oxidoreductase domain-containing protein</fullName>
    </recommendedName>
</protein>
<evidence type="ECO:0000313" key="9">
    <source>
        <dbReference type="Proteomes" id="UP001139887"/>
    </source>
</evidence>
<dbReference type="InterPro" id="IPR023209">
    <property type="entry name" value="DAO"/>
</dbReference>
<dbReference type="AlphaFoldDB" id="A0A9W8LYJ8"/>
<dbReference type="InterPro" id="IPR006076">
    <property type="entry name" value="FAD-dep_OxRdtase"/>
</dbReference>
<keyword evidence="5" id="KW-0560">Oxidoreductase</keyword>
<feature type="binding site" evidence="6">
    <location>
        <position position="308"/>
    </location>
    <ligand>
        <name>D-dopa</name>
        <dbReference type="ChEBI" id="CHEBI:149689"/>
    </ligand>
</feature>
<dbReference type="PANTHER" id="PTHR11530:SF11">
    <property type="entry name" value="D-ASPARTATE OXIDASE"/>
    <property type="match status" value="1"/>
</dbReference>
<reference evidence="8" key="1">
    <citation type="submission" date="2022-07" db="EMBL/GenBank/DDBJ databases">
        <title>Phylogenomic reconstructions and comparative analyses of Kickxellomycotina fungi.</title>
        <authorList>
            <person name="Reynolds N.K."/>
            <person name="Stajich J.E."/>
            <person name="Barry K."/>
            <person name="Grigoriev I.V."/>
            <person name="Crous P."/>
            <person name="Smith M.E."/>
        </authorList>
    </citation>
    <scope>NUCLEOTIDE SEQUENCE</scope>
    <source>
        <strain evidence="8">NRRL 1566</strain>
    </source>
</reference>
<evidence type="ECO:0000256" key="5">
    <source>
        <dbReference type="ARBA" id="ARBA00023002"/>
    </source>
</evidence>
<dbReference type="GO" id="GO:0071949">
    <property type="term" value="F:FAD binding"/>
    <property type="evidence" value="ECO:0007669"/>
    <property type="project" value="InterPro"/>
</dbReference>
<evidence type="ECO:0000259" key="7">
    <source>
        <dbReference type="Pfam" id="PF01266"/>
    </source>
</evidence>
<name>A0A9W8LYJ8_9FUNG</name>
<evidence type="ECO:0000256" key="3">
    <source>
        <dbReference type="ARBA" id="ARBA00022630"/>
    </source>
</evidence>
<organism evidence="8 9">
    <name type="scientific">Coemansia brasiliensis</name>
    <dbReference type="NCBI Taxonomy" id="2650707"/>
    <lineage>
        <taxon>Eukaryota</taxon>
        <taxon>Fungi</taxon>
        <taxon>Fungi incertae sedis</taxon>
        <taxon>Zoopagomycota</taxon>
        <taxon>Kickxellomycotina</taxon>
        <taxon>Kickxellomycetes</taxon>
        <taxon>Kickxellales</taxon>
        <taxon>Kickxellaceae</taxon>
        <taxon>Coemansia</taxon>
    </lineage>
</organism>
<proteinExistence type="inferred from homology"/>
<feature type="binding site" evidence="6">
    <location>
        <position position="340"/>
    </location>
    <ligand>
        <name>D-dopa</name>
        <dbReference type="ChEBI" id="CHEBI:149689"/>
    </ligand>
</feature>
<keyword evidence="9" id="KW-1185">Reference proteome</keyword>